<reference evidence="1" key="1">
    <citation type="journal article" date="2020" name="Phytopathology">
        <title>Genome Sequence Resources of Colletotrichum truncatum, C. plurivorum, C. musicola, and C. sojae: Four Species Pathogenic to Soybean (Glycine max).</title>
        <authorList>
            <person name="Rogerio F."/>
            <person name="Boufleur T.R."/>
            <person name="Ciampi-Guillardi M."/>
            <person name="Sukno S.A."/>
            <person name="Thon M.R."/>
            <person name="Massola Junior N.S."/>
            <person name="Baroncelli R."/>
        </authorList>
    </citation>
    <scope>NUCLEOTIDE SEQUENCE</scope>
    <source>
        <strain evidence="1">LFN00145</strain>
    </source>
</reference>
<protein>
    <submittedName>
        <fullName evidence="1">Uncharacterized protein</fullName>
    </submittedName>
</protein>
<keyword evidence="2" id="KW-1185">Reference proteome</keyword>
<gene>
    <name evidence="1" type="ORF">CPLU01_14677</name>
</gene>
<proteinExistence type="predicted"/>
<dbReference type="Proteomes" id="UP000654918">
    <property type="component" value="Unassembled WGS sequence"/>
</dbReference>
<comment type="caution">
    <text evidence="1">The sequence shown here is derived from an EMBL/GenBank/DDBJ whole genome shotgun (WGS) entry which is preliminary data.</text>
</comment>
<evidence type="ECO:0000313" key="2">
    <source>
        <dbReference type="Proteomes" id="UP000654918"/>
    </source>
</evidence>
<evidence type="ECO:0000313" key="1">
    <source>
        <dbReference type="EMBL" id="KAF6813360.1"/>
    </source>
</evidence>
<dbReference type="EMBL" id="WIGO01000408">
    <property type="protein sequence ID" value="KAF6813360.1"/>
    <property type="molecule type" value="Genomic_DNA"/>
</dbReference>
<accession>A0A8H6JIU8</accession>
<name>A0A8H6JIU8_9PEZI</name>
<dbReference type="AlphaFoldDB" id="A0A8H6JIU8"/>
<organism evidence="1 2">
    <name type="scientific">Colletotrichum plurivorum</name>
    <dbReference type="NCBI Taxonomy" id="2175906"/>
    <lineage>
        <taxon>Eukaryota</taxon>
        <taxon>Fungi</taxon>
        <taxon>Dikarya</taxon>
        <taxon>Ascomycota</taxon>
        <taxon>Pezizomycotina</taxon>
        <taxon>Sordariomycetes</taxon>
        <taxon>Hypocreomycetidae</taxon>
        <taxon>Glomerellales</taxon>
        <taxon>Glomerellaceae</taxon>
        <taxon>Colletotrichum</taxon>
        <taxon>Colletotrichum orchidearum species complex</taxon>
    </lineage>
</organism>
<sequence>MIDRFLQEVEAASKQAVENDVPLLVLLFCHAIGNWDFLLDGSDKQEPPDLGVDVAEMMAFRWYASFPADYMVAMFGLKAPNGQTCLMWNRLAWFFSNARKSIPQYGEIYNEVWSALRNGDVDLLPSDIQGPPFIQLKEYLTTAIAASDLGRDGAVEVAARMVQFMNTIRDFTKERNLTAAMRSESVINTGREMFKALGRKFRLP</sequence>